<gene>
    <name evidence="8" type="ORF">Bathy07g01780</name>
</gene>
<dbReference type="PROSITE" id="PS00131">
    <property type="entry name" value="CARBOXYPEPT_SER_SER"/>
    <property type="match status" value="1"/>
</dbReference>
<evidence type="ECO:0000256" key="4">
    <source>
        <dbReference type="ARBA" id="ARBA00022729"/>
    </source>
</evidence>
<dbReference type="Proteomes" id="UP000198341">
    <property type="component" value="Chromosome 7"/>
</dbReference>
<dbReference type="STRING" id="41875.K8F204"/>
<proteinExistence type="inferred from homology"/>
<feature type="chain" id="PRO_5005138500" description="Carboxypeptidase" evidence="7">
    <location>
        <begin position="29"/>
        <end position="573"/>
    </location>
</feature>
<sequence length="573" mass="63844">MRGRGRSGGKSRKKTLLFLLFLASVSSSVFVSGRPYSSYDEKEDVVDLFPDFERNERDLLVFAGAVGESKKTDDDDGGVLWTQKTSRLREKSMAFPPGNIIFSDEEKETASNTNATPLERAAGYFKLNRTTHDAHMFYMFFEHRGGGEASKGGRKGGEEKVPVVLWMTGGPGCSSELAAFAENGPFEVIENKDENSEDKYVLKETKYGWDTVGHLLYVDQPVNTGFSWTSDNTDEARDEETVSNDIFEFLQDFFLSRPELADNPLFITGESYAGHYVPAVAHRAFVASKNDEGSVNLNLKGFAIGNGLTDPEIQYAAYAKYSVGVGIVTALQGEDVNAKYLETCEKKAKKCNNENGKRYSNATVSKKCIEAVEYCQNIPNALLQIAAENKGGKPINVYDVRKECVGDLCYDFSPIGKFLNQKSTREALGVGNRKWETCNMEVHEKMMGDWMRDYEPLIPEMLENGVRGMIYAGESDFICNFAGNLDWTRKMEWSGREEFAKKFSSPFVIDEEEGWTGGEVIENDDGRFSFVKVSQAGHMVPLDQPRVAQEMLRRFVNEENIATGGEGGGKGEV</sequence>
<dbReference type="PANTHER" id="PTHR11802:SF113">
    <property type="entry name" value="SERINE CARBOXYPEPTIDASE CTSA-4.1"/>
    <property type="match status" value="1"/>
</dbReference>
<dbReference type="PROSITE" id="PS00560">
    <property type="entry name" value="CARBOXYPEPT_SER_HIS"/>
    <property type="match status" value="1"/>
</dbReference>
<keyword evidence="9" id="KW-1185">Reference proteome</keyword>
<evidence type="ECO:0000256" key="7">
    <source>
        <dbReference type="RuleBase" id="RU361156"/>
    </source>
</evidence>
<dbReference type="PANTHER" id="PTHR11802">
    <property type="entry name" value="SERINE PROTEASE FAMILY S10 SERINE CARBOXYPEPTIDASE"/>
    <property type="match status" value="1"/>
</dbReference>
<evidence type="ECO:0000313" key="9">
    <source>
        <dbReference type="Proteomes" id="UP000198341"/>
    </source>
</evidence>
<organism evidence="8 9">
    <name type="scientific">Bathycoccus prasinos</name>
    <dbReference type="NCBI Taxonomy" id="41875"/>
    <lineage>
        <taxon>Eukaryota</taxon>
        <taxon>Viridiplantae</taxon>
        <taxon>Chlorophyta</taxon>
        <taxon>Mamiellophyceae</taxon>
        <taxon>Mamiellales</taxon>
        <taxon>Bathycoccaceae</taxon>
        <taxon>Bathycoccus</taxon>
    </lineage>
</organism>
<dbReference type="InterPro" id="IPR029058">
    <property type="entry name" value="AB_hydrolase_fold"/>
</dbReference>
<evidence type="ECO:0000256" key="2">
    <source>
        <dbReference type="ARBA" id="ARBA00022645"/>
    </source>
</evidence>
<dbReference type="GO" id="GO:0006508">
    <property type="term" value="P:proteolysis"/>
    <property type="evidence" value="ECO:0007669"/>
    <property type="project" value="UniProtKB-KW"/>
</dbReference>
<dbReference type="MEROPS" id="S10.009"/>
<dbReference type="PRINTS" id="PR00724">
    <property type="entry name" value="CRBOXYPTASEC"/>
</dbReference>
<dbReference type="RefSeq" id="XP_007512042.1">
    <property type="nucleotide sequence ID" value="XM_007511980.1"/>
</dbReference>
<evidence type="ECO:0000256" key="1">
    <source>
        <dbReference type="ARBA" id="ARBA00009431"/>
    </source>
</evidence>
<dbReference type="GO" id="GO:0004185">
    <property type="term" value="F:serine-type carboxypeptidase activity"/>
    <property type="evidence" value="ECO:0007669"/>
    <property type="project" value="UniProtKB-UniRule"/>
</dbReference>
<dbReference type="InterPro" id="IPR018202">
    <property type="entry name" value="Ser_caboxypep_ser_AS"/>
</dbReference>
<dbReference type="EC" id="3.4.16.-" evidence="7"/>
<name>K8F204_9CHLO</name>
<keyword evidence="4 7" id="KW-0732">Signal</keyword>
<accession>K8F204</accession>
<keyword evidence="2 7" id="KW-0121">Carboxypeptidase</keyword>
<dbReference type="Pfam" id="PF00450">
    <property type="entry name" value="Peptidase_S10"/>
    <property type="match status" value="1"/>
</dbReference>
<dbReference type="Gene3D" id="3.40.50.1820">
    <property type="entry name" value="alpha/beta hydrolase"/>
    <property type="match status" value="1"/>
</dbReference>
<dbReference type="EMBL" id="FO082272">
    <property type="protein sequence ID" value="CCO66130.1"/>
    <property type="molecule type" value="Genomic_DNA"/>
</dbReference>
<evidence type="ECO:0000256" key="6">
    <source>
        <dbReference type="ARBA" id="ARBA00023180"/>
    </source>
</evidence>
<evidence type="ECO:0000256" key="3">
    <source>
        <dbReference type="ARBA" id="ARBA00022670"/>
    </source>
</evidence>
<dbReference type="KEGG" id="bpg:Bathy07g01780"/>
<dbReference type="OrthoDB" id="443318at2759"/>
<dbReference type="eggNOG" id="KOG1282">
    <property type="taxonomic scope" value="Eukaryota"/>
</dbReference>
<dbReference type="GeneID" id="19014668"/>
<evidence type="ECO:0000256" key="5">
    <source>
        <dbReference type="ARBA" id="ARBA00022801"/>
    </source>
</evidence>
<protein>
    <recommendedName>
        <fullName evidence="7">Carboxypeptidase</fullName>
        <ecNumber evidence="7">3.4.16.-</ecNumber>
    </recommendedName>
</protein>
<evidence type="ECO:0000313" key="8">
    <source>
        <dbReference type="EMBL" id="CCO66130.1"/>
    </source>
</evidence>
<keyword evidence="5 7" id="KW-0378">Hydrolase</keyword>
<feature type="signal peptide" evidence="7">
    <location>
        <begin position="1"/>
        <end position="28"/>
    </location>
</feature>
<reference evidence="8 9" key="1">
    <citation type="submission" date="2011-10" db="EMBL/GenBank/DDBJ databases">
        <authorList>
            <person name="Genoscope - CEA"/>
        </authorList>
    </citation>
    <scope>NUCLEOTIDE SEQUENCE [LARGE SCALE GENOMIC DNA]</scope>
    <source>
        <strain evidence="8 9">RCC 1105</strain>
    </source>
</reference>
<dbReference type="InterPro" id="IPR033124">
    <property type="entry name" value="Ser_caboxypep_his_AS"/>
</dbReference>
<dbReference type="AlphaFoldDB" id="K8F204"/>
<keyword evidence="6" id="KW-0325">Glycoprotein</keyword>
<dbReference type="SUPFAM" id="SSF53474">
    <property type="entry name" value="alpha/beta-Hydrolases"/>
    <property type="match status" value="1"/>
</dbReference>
<comment type="similarity">
    <text evidence="1 7">Belongs to the peptidase S10 family.</text>
</comment>
<dbReference type="InterPro" id="IPR001563">
    <property type="entry name" value="Peptidase_S10"/>
</dbReference>
<keyword evidence="3 7" id="KW-0645">Protease</keyword>